<keyword evidence="3" id="KW-0333">Golgi apparatus</keyword>
<proteinExistence type="predicted"/>
<dbReference type="GO" id="GO:0030276">
    <property type="term" value="F:clathrin binding"/>
    <property type="evidence" value="ECO:0007669"/>
    <property type="project" value="TreeGrafter"/>
</dbReference>
<dbReference type="PANTHER" id="PTHR12276">
    <property type="entry name" value="EPSIN/ENT-RELATED"/>
    <property type="match status" value="1"/>
</dbReference>
<dbReference type="AlphaFoldDB" id="A0AAD8HV06"/>
<evidence type="ECO:0000256" key="3">
    <source>
        <dbReference type="ARBA" id="ARBA00023034"/>
    </source>
</evidence>
<dbReference type="Pfam" id="PF01417">
    <property type="entry name" value="ENTH"/>
    <property type="match status" value="1"/>
</dbReference>
<dbReference type="EMBL" id="JAUIZM010000007">
    <property type="protein sequence ID" value="KAK1373701.1"/>
    <property type="molecule type" value="Genomic_DNA"/>
</dbReference>
<dbReference type="SMART" id="SM00273">
    <property type="entry name" value="ENTH"/>
    <property type="match status" value="1"/>
</dbReference>
<evidence type="ECO:0000313" key="7">
    <source>
        <dbReference type="Proteomes" id="UP001237642"/>
    </source>
</evidence>
<protein>
    <submittedName>
        <fullName evidence="6">ENTH domain-containing protein</fullName>
    </submittedName>
</protein>
<comment type="subcellular location">
    <subcellularLocation>
        <location evidence="1">Cytoplasmic vesicle</location>
        <location evidence="1">Clathrin-coated vesicle</location>
    </subcellularLocation>
    <subcellularLocation>
        <location evidence="2">Golgi apparatus</location>
    </subcellularLocation>
</comment>
<feature type="domain" description="ENTH" evidence="5">
    <location>
        <begin position="36"/>
        <end position="169"/>
    </location>
</feature>
<keyword evidence="7" id="KW-1185">Reference proteome</keyword>
<dbReference type="PANTHER" id="PTHR12276:SF116">
    <property type="entry name" value="ENTH_VHS FAMILY PROTEIN"/>
    <property type="match status" value="1"/>
</dbReference>
<evidence type="ECO:0000313" key="6">
    <source>
        <dbReference type="EMBL" id="KAK1373701.1"/>
    </source>
</evidence>
<reference evidence="6" key="1">
    <citation type="submission" date="2023-02" db="EMBL/GenBank/DDBJ databases">
        <title>Genome of toxic invasive species Heracleum sosnowskyi carries increased number of genes despite the absence of recent whole-genome duplications.</title>
        <authorList>
            <person name="Schelkunov M."/>
            <person name="Shtratnikova V."/>
            <person name="Makarenko M."/>
            <person name="Klepikova A."/>
            <person name="Omelchenko D."/>
            <person name="Novikova G."/>
            <person name="Obukhova E."/>
            <person name="Bogdanov V."/>
            <person name="Penin A."/>
            <person name="Logacheva M."/>
        </authorList>
    </citation>
    <scope>NUCLEOTIDE SEQUENCE</scope>
    <source>
        <strain evidence="6">Hsosn_3</strain>
        <tissue evidence="6">Leaf</tissue>
    </source>
</reference>
<dbReference type="GO" id="GO:0005543">
    <property type="term" value="F:phospholipid binding"/>
    <property type="evidence" value="ECO:0007669"/>
    <property type="project" value="TreeGrafter"/>
</dbReference>
<dbReference type="GO" id="GO:0005886">
    <property type="term" value="C:plasma membrane"/>
    <property type="evidence" value="ECO:0007669"/>
    <property type="project" value="TreeGrafter"/>
</dbReference>
<evidence type="ECO:0000259" key="5">
    <source>
        <dbReference type="PROSITE" id="PS50942"/>
    </source>
</evidence>
<dbReference type="GO" id="GO:0005768">
    <property type="term" value="C:endosome"/>
    <property type="evidence" value="ECO:0007669"/>
    <property type="project" value="TreeGrafter"/>
</dbReference>
<dbReference type="SUPFAM" id="SSF48464">
    <property type="entry name" value="ENTH/VHS domain"/>
    <property type="match status" value="1"/>
</dbReference>
<dbReference type="Gene3D" id="1.25.40.90">
    <property type="match status" value="1"/>
</dbReference>
<evidence type="ECO:0000256" key="1">
    <source>
        <dbReference type="ARBA" id="ARBA00004132"/>
    </source>
</evidence>
<dbReference type="GO" id="GO:0005794">
    <property type="term" value="C:Golgi apparatus"/>
    <property type="evidence" value="ECO:0007669"/>
    <property type="project" value="UniProtKB-SubCell"/>
</dbReference>
<gene>
    <name evidence="6" type="ORF">POM88_029894</name>
</gene>
<reference evidence="6" key="2">
    <citation type="submission" date="2023-05" db="EMBL/GenBank/DDBJ databases">
        <authorList>
            <person name="Schelkunov M.I."/>
        </authorList>
    </citation>
    <scope>NUCLEOTIDE SEQUENCE</scope>
    <source>
        <strain evidence="6">Hsosn_3</strain>
        <tissue evidence="6">Leaf</tissue>
    </source>
</reference>
<dbReference type="InterPro" id="IPR013809">
    <property type="entry name" value="ENTH"/>
</dbReference>
<dbReference type="PROSITE" id="PS50942">
    <property type="entry name" value="ENTH"/>
    <property type="match status" value="1"/>
</dbReference>
<keyword evidence="4" id="KW-0968">Cytoplasmic vesicle</keyword>
<dbReference type="InterPro" id="IPR008942">
    <property type="entry name" value="ENTH_VHS"/>
</dbReference>
<evidence type="ECO:0000256" key="2">
    <source>
        <dbReference type="ARBA" id="ARBA00004555"/>
    </source>
</evidence>
<accession>A0AAD8HV06</accession>
<evidence type="ECO:0000256" key="4">
    <source>
        <dbReference type="ARBA" id="ARBA00023329"/>
    </source>
</evidence>
<sequence>MSILGSSSSNNNGPIFQEFKKQASFFFREKIKTARLALTDVTPAQLLTEEATNGSLSAPDTRTLKAISKAAFEVDDYFRILEILRSRLVKFDKKNWRTSYQALIVIEYLMTHGPESVAKVFQADKDVIRDMGCFQLIDEKGFNWGLNVRLKSERILMLLEEGSLLKEERNRARKVSRGIEGFGSFSQRTSSAQGILSESPVTKYARSKSQFIESGDQEDWFSSVKLKEETTKMMFNGSSDSSDENVHLVSNKEAKIMTFNSSFNSQPLANIETQSVSKENVAPKKEYILGGIDKRNFSGDSKPLLDDENDESRANIFVEEDHPFNATAQLTGASLLSKDHTVQAF</sequence>
<dbReference type="CDD" id="cd03571">
    <property type="entry name" value="ENTH"/>
    <property type="match status" value="1"/>
</dbReference>
<dbReference type="GO" id="GO:0030125">
    <property type="term" value="C:clathrin vesicle coat"/>
    <property type="evidence" value="ECO:0007669"/>
    <property type="project" value="TreeGrafter"/>
</dbReference>
<comment type="caution">
    <text evidence="6">The sequence shown here is derived from an EMBL/GenBank/DDBJ whole genome shotgun (WGS) entry which is preliminary data.</text>
</comment>
<dbReference type="GO" id="GO:0006897">
    <property type="term" value="P:endocytosis"/>
    <property type="evidence" value="ECO:0007669"/>
    <property type="project" value="TreeGrafter"/>
</dbReference>
<dbReference type="Proteomes" id="UP001237642">
    <property type="component" value="Unassembled WGS sequence"/>
</dbReference>
<name>A0AAD8HV06_9APIA</name>
<organism evidence="6 7">
    <name type="scientific">Heracleum sosnowskyi</name>
    <dbReference type="NCBI Taxonomy" id="360622"/>
    <lineage>
        <taxon>Eukaryota</taxon>
        <taxon>Viridiplantae</taxon>
        <taxon>Streptophyta</taxon>
        <taxon>Embryophyta</taxon>
        <taxon>Tracheophyta</taxon>
        <taxon>Spermatophyta</taxon>
        <taxon>Magnoliopsida</taxon>
        <taxon>eudicotyledons</taxon>
        <taxon>Gunneridae</taxon>
        <taxon>Pentapetalae</taxon>
        <taxon>asterids</taxon>
        <taxon>campanulids</taxon>
        <taxon>Apiales</taxon>
        <taxon>Apiaceae</taxon>
        <taxon>Apioideae</taxon>
        <taxon>apioid superclade</taxon>
        <taxon>Tordylieae</taxon>
        <taxon>Tordyliinae</taxon>
        <taxon>Heracleum</taxon>
    </lineage>
</organism>